<keyword evidence="2" id="KW-0812">Transmembrane</keyword>
<protein>
    <submittedName>
        <fullName evidence="3">Uncharacterized protein</fullName>
    </submittedName>
</protein>
<evidence type="ECO:0000313" key="4">
    <source>
        <dbReference type="Proteomes" id="UP001597045"/>
    </source>
</evidence>
<feature type="transmembrane region" description="Helical" evidence="2">
    <location>
        <begin position="6"/>
        <end position="23"/>
    </location>
</feature>
<evidence type="ECO:0000313" key="3">
    <source>
        <dbReference type="EMBL" id="MFD1048240.1"/>
    </source>
</evidence>
<sequence length="54" mass="5423">MNWTIVIIAGVVTLCLGVVFVLLNPSGGSGRIVVPPGTTAPPPPAAVKTSDIKP</sequence>
<keyword evidence="2" id="KW-1133">Transmembrane helix</keyword>
<evidence type="ECO:0000256" key="1">
    <source>
        <dbReference type="SAM" id="MobiDB-lite"/>
    </source>
</evidence>
<organism evidence="3 4">
    <name type="scientific">Kibdelosporangium lantanae</name>
    <dbReference type="NCBI Taxonomy" id="1497396"/>
    <lineage>
        <taxon>Bacteria</taxon>
        <taxon>Bacillati</taxon>
        <taxon>Actinomycetota</taxon>
        <taxon>Actinomycetes</taxon>
        <taxon>Pseudonocardiales</taxon>
        <taxon>Pseudonocardiaceae</taxon>
        <taxon>Kibdelosporangium</taxon>
    </lineage>
</organism>
<dbReference type="Proteomes" id="UP001597045">
    <property type="component" value="Unassembled WGS sequence"/>
</dbReference>
<reference evidence="4" key="1">
    <citation type="journal article" date="2019" name="Int. J. Syst. Evol. Microbiol.">
        <title>The Global Catalogue of Microorganisms (GCM) 10K type strain sequencing project: providing services to taxonomists for standard genome sequencing and annotation.</title>
        <authorList>
            <consortium name="The Broad Institute Genomics Platform"/>
            <consortium name="The Broad Institute Genome Sequencing Center for Infectious Disease"/>
            <person name="Wu L."/>
            <person name="Ma J."/>
        </authorList>
    </citation>
    <scope>NUCLEOTIDE SEQUENCE [LARGE SCALE GENOMIC DNA]</scope>
    <source>
        <strain evidence="4">JCM 31486</strain>
    </source>
</reference>
<name>A0ABW3MBT9_9PSEU</name>
<accession>A0ABW3MBT9</accession>
<comment type="caution">
    <text evidence="3">The sequence shown here is derived from an EMBL/GenBank/DDBJ whole genome shotgun (WGS) entry which is preliminary data.</text>
</comment>
<gene>
    <name evidence="3" type="ORF">ACFQ1S_23225</name>
</gene>
<proteinExistence type="predicted"/>
<dbReference type="EMBL" id="JBHTIS010001476">
    <property type="protein sequence ID" value="MFD1048240.1"/>
    <property type="molecule type" value="Genomic_DNA"/>
</dbReference>
<evidence type="ECO:0000256" key="2">
    <source>
        <dbReference type="SAM" id="Phobius"/>
    </source>
</evidence>
<keyword evidence="2" id="KW-0472">Membrane</keyword>
<feature type="region of interest" description="Disordered" evidence="1">
    <location>
        <begin position="33"/>
        <end position="54"/>
    </location>
</feature>
<keyword evidence="4" id="KW-1185">Reference proteome</keyword>